<evidence type="ECO:0000313" key="3">
    <source>
        <dbReference type="Proteomes" id="UP001189429"/>
    </source>
</evidence>
<reference evidence="2" key="1">
    <citation type="submission" date="2023-10" db="EMBL/GenBank/DDBJ databases">
        <authorList>
            <person name="Chen Y."/>
            <person name="Shah S."/>
            <person name="Dougan E. K."/>
            <person name="Thang M."/>
            <person name="Chan C."/>
        </authorList>
    </citation>
    <scope>NUCLEOTIDE SEQUENCE [LARGE SCALE GENOMIC DNA]</scope>
</reference>
<gene>
    <name evidence="2" type="ORF">PCOR1329_LOCUS27222</name>
</gene>
<dbReference type="Proteomes" id="UP001189429">
    <property type="component" value="Unassembled WGS sequence"/>
</dbReference>
<keyword evidence="3" id="KW-1185">Reference proteome</keyword>
<comment type="caution">
    <text evidence="2">The sequence shown here is derived from an EMBL/GenBank/DDBJ whole genome shotgun (WGS) entry which is preliminary data.</text>
</comment>
<evidence type="ECO:0000256" key="1">
    <source>
        <dbReference type="SAM" id="MobiDB-lite"/>
    </source>
</evidence>
<accession>A0ABN9S9I0</accession>
<sequence length="134" mass="14669">MAFDLAPGAPDGVMSEDLREKQDEDQDEEQDLADEQDEEFAAESTREEDDESMDDNGDSTDFVCTPMPPCVSQGGHLISIPPQPPYPLQGGRIGRYPMSPLFDARQLVDGAAASLNERCCLVSPVLYIIAFCLI</sequence>
<name>A0ABN9S9I0_9DINO</name>
<proteinExistence type="predicted"/>
<organism evidence="2 3">
    <name type="scientific">Prorocentrum cordatum</name>
    <dbReference type="NCBI Taxonomy" id="2364126"/>
    <lineage>
        <taxon>Eukaryota</taxon>
        <taxon>Sar</taxon>
        <taxon>Alveolata</taxon>
        <taxon>Dinophyceae</taxon>
        <taxon>Prorocentrales</taxon>
        <taxon>Prorocentraceae</taxon>
        <taxon>Prorocentrum</taxon>
    </lineage>
</organism>
<feature type="region of interest" description="Disordered" evidence="1">
    <location>
        <begin position="1"/>
        <end position="66"/>
    </location>
</feature>
<dbReference type="EMBL" id="CAUYUJ010009824">
    <property type="protein sequence ID" value="CAK0827775.1"/>
    <property type="molecule type" value="Genomic_DNA"/>
</dbReference>
<protein>
    <submittedName>
        <fullName evidence="2">Uncharacterized protein</fullName>
    </submittedName>
</protein>
<evidence type="ECO:0000313" key="2">
    <source>
        <dbReference type="EMBL" id="CAK0827775.1"/>
    </source>
</evidence>
<feature type="compositionally biased region" description="Acidic residues" evidence="1">
    <location>
        <begin position="23"/>
        <end position="58"/>
    </location>
</feature>